<dbReference type="Proteomes" id="UP000435649">
    <property type="component" value="Unassembled WGS sequence"/>
</dbReference>
<feature type="signal peptide" evidence="2">
    <location>
        <begin position="1"/>
        <end position="23"/>
    </location>
</feature>
<sequence length="513" mass="55422">MYHQLLKRTFFLMTLCGSVMLSAGDDAWSKSGSHYSYTRTGKIAPESLPDGGIKYTFSLGCPEYPFDAGTGSCTPGDLEYSGGATSGSASGVTGTVEYGKDELPTSDTSMSMSGKLIPPEGAEGSQPTWSASATLQSPFWLEASPSNMVKAGTAVTITAKGDPTESTWTIDGTDWKDHSQSNSKPYKTSSITLNRNMWDKLKWTPNPLPTDYLFPPAGTYSISATTTEEGSARSAGITVTVVELTSLSVVAGATQTNVTNTANSNNWAAVKGNDYIVVKANISPSIPEDKVPSDLIQWTGGEAIAGQPLHRRVSKATSQKTTVKATCGNVEKEVDLWVIWANITIHTSGKQPSDAKQLGSEHGGTNLGPYESSTRVGASMTLEATLTPSGINGIVKTGWKIKRSLNYRDWRDGIKTEATNQNDDSYSSWVVDIPTTSDKIYDTDAPNHTKTFINFAESHNNFVQWIEWNSDRASDDANWSVEYKYTNAGGVYTKIYNRISTNHITIPQNPTNP</sequence>
<dbReference type="AlphaFoldDB" id="A0A844G4G2"/>
<reference evidence="3 4" key="1">
    <citation type="submission" date="2019-08" db="EMBL/GenBank/DDBJ databases">
        <title>In-depth cultivation of the pig gut microbiome towards novel bacterial diversity and tailored functional studies.</title>
        <authorList>
            <person name="Wylensek D."/>
            <person name="Hitch T.C.A."/>
            <person name="Clavel T."/>
        </authorList>
    </citation>
    <scope>NUCLEOTIDE SEQUENCE [LARGE SCALE GENOMIC DNA]</scope>
    <source>
        <strain evidence="3 4">BBE-744-WT-12</strain>
    </source>
</reference>
<dbReference type="EMBL" id="VUNS01000022">
    <property type="protein sequence ID" value="MST98700.1"/>
    <property type="molecule type" value="Genomic_DNA"/>
</dbReference>
<feature type="region of interest" description="Disordered" evidence="1">
    <location>
        <begin position="349"/>
        <end position="372"/>
    </location>
</feature>
<gene>
    <name evidence="3" type="ORF">FYJ85_16800</name>
</gene>
<proteinExistence type="predicted"/>
<keyword evidence="4" id="KW-1185">Reference proteome</keyword>
<name>A0A844G4G2_9BACT</name>
<dbReference type="RefSeq" id="WP_154419626.1">
    <property type="nucleotide sequence ID" value="NZ_VUNS01000022.1"/>
</dbReference>
<evidence type="ECO:0000256" key="1">
    <source>
        <dbReference type="SAM" id="MobiDB-lite"/>
    </source>
</evidence>
<evidence type="ECO:0000313" key="3">
    <source>
        <dbReference type="EMBL" id="MST98700.1"/>
    </source>
</evidence>
<accession>A0A844G4G2</accession>
<evidence type="ECO:0000313" key="4">
    <source>
        <dbReference type="Proteomes" id="UP000435649"/>
    </source>
</evidence>
<comment type="caution">
    <text evidence="3">The sequence shown here is derived from an EMBL/GenBank/DDBJ whole genome shotgun (WGS) entry which is preliminary data.</text>
</comment>
<feature type="chain" id="PRO_5032842534" evidence="2">
    <location>
        <begin position="24"/>
        <end position="513"/>
    </location>
</feature>
<organism evidence="3 4">
    <name type="scientific">Victivallis lenta</name>
    <dbReference type="NCBI Taxonomy" id="2606640"/>
    <lineage>
        <taxon>Bacteria</taxon>
        <taxon>Pseudomonadati</taxon>
        <taxon>Lentisphaerota</taxon>
        <taxon>Lentisphaeria</taxon>
        <taxon>Victivallales</taxon>
        <taxon>Victivallaceae</taxon>
        <taxon>Victivallis</taxon>
    </lineage>
</organism>
<keyword evidence="2" id="KW-0732">Signal</keyword>
<protein>
    <submittedName>
        <fullName evidence="3">Uncharacterized protein</fullName>
    </submittedName>
</protein>
<evidence type="ECO:0000256" key="2">
    <source>
        <dbReference type="SAM" id="SignalP"/>
    </source>
</evidence>